<dbReference type="Proteomes" id="UP000252479">
    <property type="component" value="Unassembled WGS sequence"/>
</dbReference>
<evidence type="ECO:0000313" key="3">
    <source>
        <dbReference type="EMBL" id="RCS68337.1"/>
    </source>
</evidence>
<keyword evidence="1" id="KW-1277">Toxin-antitoxin system</keyword>
<dbReference type="Pfam" id="PF05016">
    <property type="entry name" value="ParE_toxin"/>
    <property type="match status" value="1"/>
</dbReference>
<accession>A0A368LFI9</accession>
<protein>
    <recommendedName>
        <fullName evidence="2">Toxin</fullName>
    </recommendedName>
</protein>
<dbReference type="AlphaFoldDB" id="A0A368LFI9"/>
<keyword evidence="4" id="KW-1185">Reference proteome</keyword>
<dbReference type="EMBL" id="QPGL01000005">
    <property type="protein sequence ID" value="RCS68337.1"/>
    <property type="molecule type" value="Genomic_DNA"/>
</dbReference>
<dbReference type="RefSeq" id="WP_086963372.1">
    <property type="nucleotide sequence ID" value="NZ_AP018680.1"/>
</dbReference>
<name>A0A368LFI9_9VIBR</name>
<dbReference type="InterPro" id="IPR028344">
    <property type="entry name" value="ParE1/4"/>
</dbReference>
<dbReference type="GeneID" id="303190753"/>
<dbReference type="PIRSF" id="PIRSF029218">
    <property type="entry name" value="ParE"/>
    <property type="match status" value="1"/>
</dbReference>
<dbReference type="OrthoDB" id="516834at2"/>
<proteinExistence type="inferred from homology"/>
<dbReference type="InterPro" id="IPR007712">
    <property type="entry name" value="RelE/ParE_toxin"/>
</dbReference>
<reference evidence="3 4" key="1">
    <citation type="journal article" date="2017" name="Elife">
        <title>Extensive horizontal gene transfer in cheese-associated bacteria.</title>
        <authorList>
            <person name="Bonham K.S."/>
            <person name="Wolfe B.E."/>
            <person name="Dutton R.J."/>
        </authorList>
    </citation>
    <scope>NUCLEOTIDE SEQUENCE [LARGE SCALE GENOMIC DNA]</scope>
    <source>
        <strain evidence="3 4">JB196</strain>
    </source>
</reference>
<sequence length="100" mass="11755">MAKYKISSAAQADFIEIRRYTLKHWGLTQWVNYFSELKQCMALLANNEQMGIAVTELGEHYYRFPLKNHVIYYIRKPDHIVIAAVLGKYMSPSKHFTELN</sequence>
<evidence type="ECO:0000313" key="4">
    <source>
        <dbReference type="Proteomes" id="UP000252479"/>
    </source>
</evidence>
<dbReference type="Gene3D" id="3.30.2310.20">
    <property type="entry name" value="RelE-like"/>
    <property type="match status" value="1"/>
</dbReference>
<comment type="caution">
    <text evidence="3">The sequence shown here is derived from an EMBL/GenBank/DDBJ whole genome shotgun (WGS) entry which is preliminary data.</text>
</comment>
<dbReference type="InterPro" id="IPR035093">
    <property type="entry name" value="RelE/ParE_toxin_dom_sf"/>
</dbReference>
<comment type="similarity">
    <text evidence="2">Belongs to the RelE toxin family.</text>
</comment>
<organism evidence="3 4">
    <name type="scientific">Vibrio casei</name>
    <dbReference type="NCBI Taxonomy" id="673372"/>
    <lineage>
        <taxon>Bacteria</taxon>
        <taxon>Pseudomonadati</taxon>
        <taxon>Pseudomonadota</taxon>
        <taxon>Gammaproteobacteria</taxon>
        <taxon>Vibrionales</taxon>
        <taxon>Vibrionaceae</taxon>
        <taxon>Vibrio</taxon>
    </lineage>
</organism>
<evidence type="ECO:0000256" key="1">
    <source>
        <dbReference type="ARBA" id="ARBA00022649"/>
    </source>
</evidence>
<evidence type="ECO:0000256" key="2">
    <source>
        <dbReference type="PIRNR" id="PIRNR029218"/>
    </source>
</evidence>
<gene>
    <name evidence="3" type="ORF">CIK83_17675</name>
</gene>